<reference evidence="1 2" key="2">
    <citation type="journal article" date="2017" name="Int. J. Syst. Evol. Microbiol.">
        <title>Pseudomonas furukawaii sp. nov., a polychlorinated biphenyl-degrading bacterium isolated from biphenyl-contaminated soil in Japan.</title>
        <authorList>
            <person name="Kimura N."/>
            <person name="Watanabe T."/>
            <person name="Suenaga H."/>
            <person name="Fujihara H."/>
            <person name="Futagami T."/>
            <person name="Goto M."/>
            <person name="Hanada S."/>
            <person name="Hirose J."/>
        </authorList>
    </citation>
    <scope>NUCLEOTIDE SEQUENCE [LARGE SCALE GENOMIC DNA]</scope>
    <source>
        <strain evidence="2">DSM 10086 / NBRC 110670 / KF707</strain>
    </source>
</reference>
<evidence type="ECO:0000313" key="2">
    <source>
        <dbReference type="Proteomes" id="UP000218554"/>
    </source>
</evidence>
<dbReference type="AlphaFoldDB" id="A0AAD1C4Z4"/>
<dbReference type="KEGG" id="pfuw:KF707C_54440"/>
<organism evidence="1 2">
    <name type="scientific">Metapseudomonas furukawaii</name>
    <name type="common">Pseudomonas furukawaii</name>
    <dbReference type="NCBI Taxonomy" id="1149133"/>
    <lineage>
        <taxon>Bacteria</taxon>
        <taxon>Pseudomonadati</taxon>
        <taxon>Pseudomonadota</taxon>
        <taxon>Gammaproteobacteria</taxon>
        <taxon>Pseudomonadales</taxon>
        <taxon>Pseudomonadaceae</taxon>
        <taxon>Metapseudomonas</taxon>
    </lineage>
</organism>
<sequence length="45" mass="5023">MHMMNGSIGATRISTQAVARTPSTAQLHGNWLVEKQLIEQLCWVN</sequence>
<gene>
    <name evidence="1" type="ORF">KF707C_54440</name>
</gene>
<protein>
    <submittedName>
        <fullName evidence="1">Uncharacterized protein</fullName>
    </submittedName>
</protein>
<name>A0AAD1C4Z4_METFU</name>
<evidence type="ECO:0000313" key="1">
    <source>
        <dbReference type="EMBL" id="BAU77132.1"/>
    </source>
</evidence>
<dbReference type="EMBL" id="AP014862">
    <property type="protein sequence ID" value="BAU77132.1"/>
    <property type="molecule type" value="Genomic_DNA"/>
</dbReference>
<dbReference type="Proteomes" id="UP000218554">
    <property type="component" value="Chromosome"/>
</dbReference>
<proteinExistence type="predicted"/>
<reference evidence="2" key="1">
    <citation type="submission" date="2015-05" db="EMBL/GenBank/DDBJ databases">
        <title>Draft genome sequencing of a biphenyl-degrading bacterium, Pseudomonas balearica KF707 (=NBRC110670).</title>
        <authorList>
            <person name="Kimura N."/>
            <person name="Hirose J."/>
            <person name="Watanabe T."/>
            <person name="Suenaga H."/>
            <person name="Fujihara H."/>
            <person name="Noguchi M."/>
            <person name="Hashimoto M."/>
            <person name="Shimodaira J."/>
            <person name="Tsuchikane K."/>
            <person name="Hosoyama A."/>
            <person name="Yamazoe A."/>
            <person name="Fujita N."/>
            <person name="Furukawa K."/>
        </authorList>
    </citation>
    <scope>NUCLEOTIDE SEQUENCE [LARGE SCALE GENOMIC DNA]</scope>
    <source>
        <strain evidence="2">DSM 10086 / NBRC 110670 / KF707</strain>
    </source>
</reference>
<accession>A0AAD1C4Z4</accession>
<keyword evidence="2" id="KW-1185">Reference proteome</keyword>